<dbReference type="EMBL" id="JABCKI010006125">
    <property type="protein sequence ID" value="KAG5635307.1"/>
    <property type="molecule type" value="Genomic_DNA"/>
</dbReference>
<comment type="caution">
    <text evidence="2">The sequence shown here is derived from an EMBL/GenBank/DDBJ whole genome shotgun (WGS) entry which is preliminary data.</text>
</comment>
<proteinExistence type="predicted"/>
<dbReference type="GO" id="GO:0032981">
    <property type="term" value="P:mitochondrial respiratory chain complex I assembly"/>
    <property type="evidence" value="ECO:0007669"/>
    <property type="project" value="TreeGrafter"/>
</dbReference>
<accession>A0A9P7FUY6</accession>
<dbReference type="Proteomes" id="UP000717328">
    <property type="component" value="Unassembled WGS sequence"/>
</dbReference>
<feature type="compositionally biased region" description="Pro residues" evidence="1">
    <location>
        <begin position="135"/>
        <end position="144"/>
    </location>
</feature>
<gene>
    <name evidence="2" type="ORF">H0H81_011767</name>
</gene>
<dbReference type="AlphaFoldDB" id="A0A9P7FUY6"/>
<dbReference type="PANTHER" id="PTHR32470">
    <property type="entry name" value="ADH DEHYDROGENASE [UBIQUINONE] 1 ALPHA SUBCOMPLEX ASSEMBLY FACTOR 2"/>
    <property type="match status" value="1"/>
</dbReference>
<dbReference type="PANTHER" id="PTHR32470:SF2">
    <property type="entry name" value="NADH DEHYDROGENASE [UBIQUINONE] 1 ALPHA SUBCOMPLEX ASSEMBLY FACTOR 2"/>
    <property type="match status" value="1"/>
</dbReference>
<protein>
    <recommendedName>
        <fullName evidence="4">NADH dehydrogenase [ubiquinone] 1 alpha subcomplex subunit</fullName>
    </recommendedName>
</protein>
<dbReference type="GO" id="GO:0005739">
    <property type="term" value="C:mitochondrion"/>
    <property type="evidence" value="ECO:0007669"/>
    <property type="project" value="TreeGrafter"/>
</dbReference>
<reference evidence="2" key="1">
    <citation type="submission" date="2021-02" db="EMBL/GenBank/DDBJ databases">
        <authorList>
            <person name="Nieuwenhuis M."/>
            <person name="Van De Peppel L.J.J."/>
        </authorList>
    </citation>
    <scope>NUCLEOTIDE SEQUENCE</scope>
    <source>
        <strain evidence="2">D49</strain>
    </source>
</reference>
<name>A0A9P7FUY6_9AGAR</name>
<feature type="region of interest" description="Disordered" evidence="1">
    <location>
        <begin position="97"/>
        <end position="165"/>
    </location>
</feature>
<evidence type="ECO:0000256" key="1">
    <source>
        <dbReference type="SAM" id="MobiDB-lite"/>
    </source>
</evidence>
<dbReference type="InterPro" id="IPR052618">
    <property type="entry name" value="ComplexI_NDUFA12"/>
</dbReference>
<evidence type="ECO:0008006" key="4">
    <source>
        <dbReference type="Google" id="ProtNLM"/>
    </source>
</evidence>
<organism evidence="2 3">
    <name type="scientific">Sphagnurus paluster</name>
    <dbReference type="NCBI Taxonomy" id="117069"/>
    <lineage>
        <taxon>Eukaryota</taxon>
        <taxon>Fungi</taxon>
        <taxon>Dikarya</taxon>
        <taxon>Basidiomycota</taxon>
        <taxon>Agaricomycotina</taxon>
        <taxon>Agaricomycetes</taxon>
        <taxon>Agaricomycetidae</taxon>
        <taxon>Agaricales</taxon>
        <taxon>Tricholomatineae</taxon>
        <taxon>Lyophyllaceae</taxon>
        <taxon>Sphagnurus</taxon>
    </lineage>
</organism>
<evidence type="ECO:0000313" key="3">
    <source>
        <dbReference type="Proteomes" id="UP000717328"/>
    </source>
</evidence>
<dbReference type="OrthoDB" id="10255576at2759"/>
<reference evidence="2" key="2">
    <citation type="submission" date="2021-10" db="EMBL/GenBank/DDBJ databases">
        <title>Phylogenomics reveals ancestral predisposition of the termite-cultivated fungus Termitomyces towards a domesticated lifestyle.</title>
        <authorList>
            <person name="Auxier B."/>
            <person name="Grum-Grzhimaylo A."/>
            <person name="Cardenas M.E."/>
            <person name="Lodge J.D."/>
            <person name="Laessoe T."/>
            <person name="Pedersen O."/>
            <person name="Smith M.E."/>
            <person name="Kuyper T.W."/>
            <person name="Franco-Molano E.A."/>
            <person name="Baroni T.J."/>
            <person name="Aanen D.K."/>
        </authorList>
    </citation>
    <scope>NUCLEOTIDE SEQUENCE</scope>
    <source>
        <strain evidence="2">D49</strain>
    </source>
</reference>
<feature type="compositionally biased region" description="Basic and acidic residues" evidence="1">
    <location>
        <begin position="97"/>
        <end position="109"/>
    </location>
</feature>
<evidence type="ECO:0000313" key="2">
    <source>
        <dbReference type="EMBL" id="KAG5635307.1"/>
    </source>
</evidence>
<keyword evidence="3" id="KW-1185">Reference proteome</keyword>
<sequence length="165" mass="18795">MSRLDARRTKRTVQYKNPEDVWQYIGGGKRLPGVLRSSTYLTGLTSAVQWSSWLSHTRVQPPTLEELQTDLARQQRVLSNVAVIEARDREERAQMLRVHTKADDARKPAEAIPPPQMKRELEAQHTQASSINEHPPQPDNPLPKMPGSDAYQPEAWAPRARMRGQ</sequence>